<reference evidence="2 3" key="1">
    <citation type="submission" date="2020-03" db="EMBL/GenBank/DDBJ databases">
        <title>Whole genome shotgun sequence of Phytohabitans flavus NBRC 107702.</title>
        <authorList>
            <person name="Komaki H."/>
            <person name="Tamura T."/>
        </authorList>
    </citation>
    <scope>NUCLEOTIDE SEQUENCE [LARGE SCALE GENOMIC DNA]</scope>
    <source>
        <strain evidence="2 3">NBRC 107702</strain>
    </source>
</reference>
<feature type="compositionally biased region" description="Pro residues" evidence="1">
    <location>
        <begin position="1"/>
        <end position="13"/>
    </location>
</feature>
<evidence type="ECO:0000313" key="3">
    <source>
        <dbReference type="Proteomes" id="UP000502508"/>
    </source>
</evidence>
<sequence length="72" mass="7386">MTHVPTPRPPGSTRPPGAAGRPRNPTRAPLPAGDSREGGSGHPCWVPIYRAGTTFSGAEDPYAGPGKVTPTL</sequence>
<feature type="region of interest" description="Disordered" evidence="1">
    <location>
        <begin position="1"/>
        <end position="46"/>
    </location>
</feature>
<accession>A0A6F8Y9F8</accession>
<evidence type="ECO:0000256" key="1">
    <source>
        <dbReference type="SAM" id="MobiDB-lite"/>
    </source>
</evidence>
<organism evidence="2 3">
    <name type="scientific">Phytohabitans flavus</name>
    <dbReference type="NCBI Taxonomy" id="1076124"/>
    <lineage>
        <taxon>Bacteria</taxon>
        <taxon>Bacillati</taxon>
        <taxon>Actinomycetota</taxon>
        <taxon>Actinomycetes</taxon>
        <taxon>Micromonosporales</taxon>
        <taxon>Micromonosporaceae</taxon>
    </lineage>
</organism>
<reference evidence="2 3" key="2">
    <citation type="submission" date="2020-03" db="EMBL/GenBank/DDBJ databases">
        <authorList>
            <person name="Ichikawa N."/>
            <person name="Kimura A."/>
            <person name="Kitahashi Y."/>
            <person name="Uohara A."/>
        </authorList>
    </citation>
    <scope>NUCLEOTIDE SEQUENCE [LARGE SCALE GENOMIC DNA]</scope>
    <source>
        <strain evidence="2 3">NBRC 107702</strain>
    </source>
</reference>
<dbReference type="Proteomes" id="UP000502508">
    <property type="component" value="Chromosome"/>
</dbReference>
<feature type="compositionally biased region" description="Low complexity" evidence="1">
    <location>
        <begin position="14"/>
        <end position="29"/>
    </location>
</feature>
<dbReference type="AlphaFoldDB" id="A0A6F8Y9F8"/>
<gene>
    <name evidence="2" type="ORF">Pflav_090280</name>
</gene>
<evidence type="ECO:0000313" key="2">
    <source>
        <dbReference type="EMBL" id="BCB82618.1"/>
    </source>
</evidence>
<proteinExistence type="predicted"/>
<name>A0A6F8Y9F8_9ACTN</name>
<dbReference type="EMBL" id="AP022870">
    <property type="protein sequence ID" value="BCB82618.1"/>
    <property type="molecule type" value="Genomic_DNA"/>
</dbReference>
<dbReference type="KEGG" id="pfla:Pflav_090280"/>
<keyword evidence="3" id="KW-1185">Reference proteome</keyword>
<protein>
    <submittedName>
        <fullName evidence="2">Uncharacterized protein</fullName>
    </submittedName>
</protein>